<dbReference type="Pfam" id="PF00005">
    <property type="entry name" value="ABC_tran"/>
    <property type="match status" value="1"/>
</dbReference>
<dbReference type="OrthoDB" id="9802264at2"/>
<evidence type="ECO:0000256" key="2">
    <source>
        <dbReference type="ARBA" id="ARBA00022741"/>
    </source>
</evidence>
<feature type="domain" description="ABC transporter" evidence="4">
    <location>
        <begin position="7"/>
        <end position="230"/>
    </location>
</feature>
<dbReference type="PANTHER" id="PTHR24220:SF685">
    <property type="entry name" value="ABC TRANSPORTER RELATED"/>
    <property type="match status" value="1"/>
</dbReference>
<evidence type="ECO:0000256" key="3">
    <source>
        <dbReference type="ARBA" id="ARBA00022840"/>
    </source>
</evidence>
<keyword evidence="3 5" id="KW-0067">ATP-binding</keyword>
<dbReference type="GO" id="GO:0022857">
    <property type="term" value="F:transmembrane transporter activity"/>
    <property type="evidence" value="ECO:0007669"/>
    <property type="project" value="UniProtKB-ARBA"/>
</dbReference>
<dbReference type="GO" id="GO:0005886">
    <property type="term" value="C:plasma membrane"/>
    <property type="evidence" value="ECO:0007669"/>
    <property type="project" value="TreeGrafter"/>
</dbReference>
<keyword evidence="2" id="KW-0547">Nucleotide-binding</keyword>
<gene>
    <name evidence="5" type="ORF">GORHZ_135_00100</name>
</gene>
<comment type="caution">
    <text evidence="5">The sequence shown here is derived from an EMBL/GenBank/DDBJ whole genome shotgun (WGS) entry which is preliminary data.</text>
</comment>
<dbReference type="SUPFAM" id="SSF52540">
    <property type="entry name" value="P-loop containing nucleoside triphosphate hydrolases"/>
    <property type="match status" value="1"/>
</dbReference>
<organism evidence="5 6">
    <name type="scientific">Gordonia rhizosphera NBRC 16068</name>
    <dbReference type="NCBI Taxonomy" id="1108045"/>
    <lineage>
        <taxon>Bacteria</taxon>
        <taxon>Bacillati</taxon>
        <taxon>Actinomycetota</taxon>
        <taxon>Actinomycetes</taxon>
        <taxon>Mycobacteriales</taxon>
        <taxon>Gordoniaceae</taxon>
        <taxon>Gordonia</taxon>
    </lineage>
</organism>
<dbReference type="Proteomes" id="UP000008363">
    <property type="component" value="Unassembled WGS sequence"/>
</dbReference>
<keyword evidence="6" id="KW-1185">Reference proteome</keyword>
<sequence>MVSEPLVVLDQVRKAYRTGQREQVVLDGVTLTIASGELVAVTGPSGCGKTTLLNIIGALDSADAGAVRSCGVDLMLADRRRLTAYRAHSIGFVFQFYNLLPTLTALENVKAGLAVAGVGRHDADERARHMLDNVGLADATAKFPAQLSGGEQQRVAIARGLAKGPALVLADEPTGNLDEDSGARVMGLLRKLTEDTEVSVVLVTHNPTVSAVADRTVRLEHGHVTAVTEP</sequence>
<dbReference type="SMART" id="SM00382">
    <property type="entry name" value="AAA"/>
    <property type="match status" value="1"/>
</dbReference>
<evidence type="ECO:0000313" key="5">
    <source>
        <dbReference type="EMBL" id="GAB91461.1"/>
    </source>
</evidence>
<dbReference type="InterPro" id="IPR015854">
    <property type="entry name" value="ABC_transpr_LolD-like"/>
</dbReference>
<dbReference type="RefSeq" id="WP_006334933.1">
    <property type="nucleotide sequence ID" value="NZ_BAHC01000135.1"/>
</dbReference>
<dbReference type="PANTHER" id="PTHR24220">
    <property type="entry name" value="IMPORT ATP-BINDING PROTEIN"/>
    <property type="match status" value="1"/>
</dbReference>
<dbReference type="Gene3D" id="3.40.50.300">
    <property type="entry name" value="P-loop containing nucleotide triphosphate hydrolases"/>
    <property type="match status" value="1"/>
</dbReference>
<dbReference type="InterPro" id="IPR017911">
    <property type="entry name" value="MacB-like_ATP-bd"/>
</dbReference>
<dbReference type="InterPro" id="IPR017871">
    <property type="entry name" value="ABC_transporter-like_CS"/>
</dbReference>
<protein>
    <submittedName>
        <fullName evidence="5">Putative ABC transporter ATP-binding protein</fullName>
    </submittedName>
</protein>
<dbReference type="eggNOG" id="COG1136">
    <property type="taxonomic scope" value="Bacteria"/>
</dbReference>
<dbReference type="InterPro" id="IPR027417">
    <property type="entry name" value="P-loop_NTPase"/>
</dbReference>
<dbReference type="AlphaFoldDB" id="K6WCK1"/>
<dbReference type="GO" id="GO:0098796">
    <property type="term" value="C:membrane protein complex"/>
    <property type="evidence" value="ECO:0007669"/>
    <property type="project" value="UniProtKB-ARBA"/>
</dbReference>
<dbReference type="InterPro" id="IPR003593">
    <property type="entry name" value="AAA+_ATPase"/>
</dbReference>
<dbReference type="EMBL" id="BAHC01000135">
    <property type="protein sequence ID" value="GAB91461.1"/>
    <property type="molecule type" value="Genomic_DNA"/>
</dbReference>
<accession>K6WCK1</accession>
<dbReference type="CDD" id="cd03255">
    <property type="entry name" value="ABC_MJ0796_LolCDE_FtsE"/>
    <property type="match status" value="1"/>
</dbReference>
<keyword evidence="1" id="KW-0813">Transport</keyword>
<dbReference type="PROSITE" id="PS50893">
    <property type="entry name" value="ABC_TRANSPORTER_2"/>
    <property type="match status" value="1"/>
</dbReference>
<evidence type="ECO:0000259" key="4">
    <source>
        <dbReference type="PROSITE" id="PS50893"/>
    </source>
</evidence>
<proteinExistence type="predicted"/>
<evidence type="ECO:0000313" key="6">
    <source>
        <dbReference type="Proteomes" id="UP000008363"/>
    </source>
</evidence>
<dbReference type="InterPro" id="IPR003439">
    <property type="entry name" value="ABC_transporter-like_ATP-bd"/>
</dbReference>
<evidence type="ECO:0000256" key="1">
    <source>
        <dbReference type="ARBA" id="ARBA00022448"/>
    </source>
</evidence>
<dbReference type="STRING" id="1108045.GORHZ_135_00100"/>
<dbReference type="FunFam" id="3.40.50.300:FF:000032">
    <property type="entry name" value="Export ABC transporter ATP-binding protein"/>
    <property type="match status" value="1"/>
</dbReference>
<dbReference type="GO" id="GO:0016887">
    <property type="term" value="F:ATP hydrolysis activity"/>
    <property type="evidence" value="ECO:0007669"/>
    <property type="project" value="InterPro"/>
</dbReference>
<name>K6WCK1_9ACTN</name>
<dbReference type="PROSITE" id="PS00211">
    <property type="entry name" value="ABC_TRANSPORTER_1"/>
    <property type="match status" value="1"/>
</dbReference>
<dbReference type="GO" id="GO:0005524">
    <property type="term" value="F:ATP binding"/>
    <property type="evidence" value="ECO:0007669"/>
    <property type="project" value="UniProtKB-KW"/>
</dbReference>
<reference evidence="5 6" key="1">
    <citation type="submission" date="2012-08" db="EMBL/GenBank/DDBJ databases">
        <title>Whole genome shotgun sequence of Gordonia rhizosphera NBRC 16068.</title>
        <authorList>
            <person name="Takarada H."/>
            <person name="Isaki S."/>
            <person name="Hosoyama A."/>
            <person name="Tsuchikane K."/>
            <person name="Katsumata H."/>
            <person name="Baba S."/>
            <person name="Ohji S."/>
            <person name="Yamazaki S."/>
            <person name="Fujita N."/>
        </authorList>
    </citation>
    <scope>NUCLEOTIDE SEQUENCE [LARGE SCALE GENOMIC DNA]</scope>
    <source>
        <strain evidence="5 6">NBRC 16068</strain>
    </source>
</reference>